<dbReference type="Proteomes" id="UP001500305">
    <property type="component" value="Unassembled WGS sequence"/>
</dbReference>
<protein>
    <recommendedName>
        <fullName evidence="1">EF-hand domain-containing protein</fullName>
    </recommendedName>
</protein>
<evidence type="ECO:0000313" key="2">
    <source>
        <dbReference type="EMBL" id="GAA2231744.1"/>
    </source>
</evidence>
<feature type="domain" description="EF-hand" evidence="1">
    <location>
        <begin position="2"/>
        <end position="37"/>
    </location>
</feature>
<comment type="caution">
    <text evidence="2">The sequence shown here is derived from an EMBL/GenBank/DDBJ whole genome shotgun (WGS) entry which is preliminary data.</text>
</comment>
<proteinExistence type="predicted"/>
<dbReference type="PROSITE" id="PS50222">
    <property type="entry name" value="EF_HAND_2"/>
    <property type="match status" value="2"/>
</dbReference>
<reference evidence="2 3" key="1">
    <citation type="journal article" date="2019" name="Int. J. Syst. Evol. Microbiol.">
        <title>The Global Catalogue of Microorganisms (GCM) 10K type strain sequencing project: providing services to taxonomists for standard genome sequencing and annotation.</title>
        <authorList>
            <consortium name="The Broad Institute Genomics Platform"/>
            <consortium name="The Broad Institute Genome Sequencing Center for Infectious Disease"/>
            <person name="Wu L."/>
            <person name="Ma J."/>
        </authorList>
    </citation>
    <scope>NUCLEOTIDE SEQUENCE [LARGE SCALE GENOMIC DNA]</scope>
    <source>
        <strain evidence="2 3">JCM 7356</strain>
    </source>
</reference>
<dbReference type="EMBL" id="BAAATR010000003">
    <property type="protein sequence ID" value="GAA2231744.1"/>
    <property type="molecule type" value="Genomic_DNA"/>
</dbReference>
<sequence length="67" mass="7740">MSSKDSLRRQFDEIDTDHDGYIAADEFKAYLQKNPKVSDANARAALDYADENSDEQISFEEFSKFVR</sequence>
<accession>A0ABN3DI19</accession>
<evidence type="ECO:0000313" key="3">
    <source>
        <dbReference type="Proteomes" id="UP001500305"/>
    </source>
</evidence>
<dbReference type="Gene3D" id="1.10.238.10">
    <property type="entry name" value="EF-hand"/>
    <property type="match status" value="1"/>
</dbReference>
<evidence type="ECO:0000259" key="1">
    <source>
        <dbReference type="PROSITE" id="PS50222"/>
    </source>
</evidence>
<dbReference type="InterPro" id="IPR011992">
    <property type="entry name" value="EF-hand-dom_pair"/>
</dbReference>
<feature type="domain" description="EF-hand" evidence="1">
    <location>
        <begin position="38"/>
        <end position="67"/>
    </location>
</feature>
<dbReference type="InterPro" id="IPR018247">
    <property type="entry name" value="EF_Hand_1_Ca_BS"/>
</dbReference>
<dbReference type="SMART" id="SM00054">
    <property type="entry name" value="EFh"/>
    <property type="match status" value="2"/>
</dbReference>
<dbReference type="Pfam" id="PF13499">
    <property type="entry name" value="EF-hand_7"/>
    <property type="match status" value="1"/>
</dbReference>
<organism evidence="2 3">
    <name type="scientific">Kitasatospora cystarginea</name>
    <dbReference type="NCBI Taxonomy" id="58350"/>
    <lineage>
        <taxon>Bacteria</taxon>
        <taxon>Bacillati</taxon>
        <taxon>Actinomycetota</taxon>
        <taxon>Actinomycetes</taxon>
        <taxon>Kitasatosporales</taxon>
        <taxon>Streptomycetaceae</taxon>
        <taxon>Kitasatospora</taxon>
    </lineage>
</organism>
<gene>
    <name evidence="2" type="ORF">GCM10010430_10100</name>
</gene>
<name>A0ABN3DI19_9ACTN</name>
<dbReference type="InterPro" id="IPR002048">
    <property type="entry name" value="EF_hand_dom"/>
</dbReference>
<dbReference type="CDD" id="cd00051">
    <property type="entry name" value="EFh"/>
    <property type="match status" value="1"/>
</dbReference>
<dbReference type="PROSITE" id="PS00018">
    <property type="entry name" value="EF_HAND_1"/>
    <property type="match status" value="1"/>
</dbReference>
<keyword evidence="3" id="KW-1185">Reference proteome</keyword>
<dbReference type="RefSeq" id="WP_344634966.1">
    <property type="nucleotide sequence ID" value="NZ_BAAATR010000003.1"/>
</dbReference>
<dbReference type="SUPFAM" id="SSF47473">
    <property type="entry name" value="EF-hand"/>
    <property type="match status" value="1"/>
</dbReference>